<keyword evidence="5" id="KW-1185">Reference proteome</keyword>
<name>A0A5N5XF97_9EURO</name>
<protein>
    <submittedName>
        <fullName evidence="4">BRCT domain-containing protein</fullName>
    </submittedName>
</protein>
<evidence type="ECO:0000313" key="4">
    <source>
        <dbReference type="EMBL" id="KAB8077760.1"/>
    </source>
</evidence>
<evidence type="ECO:0000256" key="1">
    <source>
        <dbReference type="ARBA" id="ARBA00022737"/>
    </source>
</evidence>
<dbReference type="Proteomes" id="UP000326565">
    <property type="component" value="Unassembled WGS sequence"/>
</dbReference>
<feature type="compositionally biased region" description="Low complexity" evidence="2">
    <location>
        <begin position="594"/>
        <end position="612"/>
    </location>
</feature>
<dbReference type="Gene3D" id="3.40.50.10190">
    <property type="entry name" value="BRCT domain"/>
    <property type="match status" value="4"/>
</dbReference>
<dbReference type="CDD" id="cd17740">
    <property type="entry name" value="BRCT_Rad4_rpt1"/>
    <property type="match status" value="1"/>
</dbReference>
<feature type="domain" description="BRCT" evidence="3">
    <location>
        <begin position="8"/>
        <end position="81"/>
    </location>
</feature>
<feature type="domain" description="BRCT" evidence="3">
    <location>
        <begin position="420"/>
        <end position="506"/>
    </location>
</feature>
<dbReference type="GO" id="GO:0006270">
    <property type="term" value="P:DNA replication initiation"/>
    <property type="evidence" value="ECO:0007669"/>
    <property type="project" value="TreeGrafter"/>
</dbReference>
<dbReference type="CDD" id="cd18433">
    <property type="entry name" value="BRCT_Rad4_rpt3"/>
    <property type="match status" value="1"/>
</dbReference>
<dbReference type="PANTHER" id="PTHR13561">
    <property type="entry name" value="DNA REPLICATION REGULATOR DPB11-RELATED"/>
    <property type="match status" value="1"/>
</dbReference>
<feature type="domain" description="BRCT" evidence="3">
    <location>
        <begin position="103"/>
        <end position="192"/>
    </location>
</feature>
<proteinExistence type="predicted"/>
<sequence length="803" mass="88862">MAEKAASNKEHPLAGVVLCFTSILPEQRTELATIASQMGATLKLDLTSDVTHLIVGEINTAKYKFVARERTDVIVLKPEWVEAVRQSWMQGEDTDVRALEELHKFPTFAGLSICITGFEDMSFRNYIQNTAVAHGAQFRKDLTKQVTHLVARDTESQKYKFATQWNIKVVTVKWFTDSTERGMVLEETLYHPLVPEDQQGAGAWNRSMPAVRVKAPDNENSSNPRPRKLRRIASTKLSSQNEGIWGDIVGSGPRDGQQKSDSQLFTRTASIVQEAKSFASETTFAEAQESRQPPPSSPPPPPEASSRRDGFLDGCYFFIHGFSSKQKNVLDHHLLFNGAQLVGSLSEFSRPDIPKRGHGLYTIVPYKMPQTGIPSTDDLAFECEVVTDMWLERCLAAKALVSPESHVANTPVPRFPIPGFNGMKICSTGVSRIDLLHLVKLVSLLGATYNEYLTPTASVLICNDAASTNHEKLRHSYEWGVPAVSVDWLWTSIQKAQKQPFESFLVRKQPSQGSRDPETLADSHPKHERQSQNTNGNKNMYKYQAHTEHTLSNKSAKQATKENPHAHHSTPSQEPVTSKEKPEIQIPQKRSSVSQPKPSPTKQKSQTTTTTSPEKRPQTTNPAALSAIESTLTGFLKQARAANSRSTSDAGENGDHRLGRKRKPLLGRAPSHSSVRSADQKGFSRASSIDTLNEDGCGSAIESVNTDGIPSLVHSGKFDFIEGDHCIYEEDESGTPPPMTQLNYEDPDAIAMREKFLNQAGKRVAKKASNQELVIGEMRELENVGWGTGRRTRNAAKAVEDGF</sequence>
<dbReference type="SMART" id="SM00292">
    <property type="entry name" value="BRCT"/>
    <property type="match status" value="4"/>
</dbReference>
<dbReference type="CDD" id="cd17731">
    <property type="entry name" value="BRCT_TopBP1_rpt2_like"/>
    <property type="match status" value="1"/>
</dbReference>
<dbReference type="EMBL" id="ML732165">
    <property type="protein sequence ID" value="KAB8077760.1"/>
    <property type="molecule type" value="Genomic_DNA"/>
</dbReference>
<evidence type="ECO:0000259" key="3">
    <source>
        <dbReference type="PROSITE" id="PS50172"/>
    </source>
</evidence>
<feature type="compositionally biased region" description="Pro residues" evidence="2">
    <location>
        <begin position="292"/>
        <end position="303"/>
    </location>
</feature>
<feature type="region of interest" description="Disordered" evidence="2">
    <location>
        <begin position="278"/>
        <end position="306"/>
    </location>
</feature>
<keyword evidence="1" id="KW-0677">Repeat</keyword>
<feature type="region of interest" description="Disordered" evidence="2">
    <location>
        <begin position="549"/>
        <end position="622"/>
    </location>
</feature>
<reference evidence="4 5" key="1">
    <citation type="submission" date="2019-04" db="EMBL/GenBank/DDBJ databases">
        <title>Friends and foes A comparative genomics study of 23 Aspergillus species from section Flavi.</title>
        <authorList>
            <consortium name="DOE Joint Genome Institute"/>
            <person name="Kjaerbolling I."/>
            <person name="Vesth T."/>
            <person name="Frisvad J.C."/>
            <person name="Nybo J.L."/>
            <person name="Theobald S."/>
            <person name="Kildgaard S."/>
            <person name="Isbrandt T."/>
            <person name="Kuo A."/>
            <person name="Sato A."/>
            <person name="Lyhne E.K."/>
            <person name="Kogle M.E."/>
            <person name="Wiebenga A."/>
            <person name="Kun R.S."/>
            <person name="Lubbers R.J."/>
            <person name="Makela M.R."/>
            <person name="Barry K."/>
            <person name="Chovatia M."/>
            <person name="Clum A."/>
            <person name="Daum C."/>
            <person name="Haridas S."/>
            <person name="He G."/>
            <person name="LaButti K."/>
            <person name="Lipzen A."/>
            <person name="Mondo S."/>
            <person name="Riley R."/>
            <person name="Salamov A."/>
            <person name="Simmons B.A."/>
            <person name="Magnuson J.K."/>
            <person name="Henrissat B."/>
            <person name="Mortensen U.H."/>
            <person name="Larsen T.O."/>
            <person name="Devries R.P."/>
            <person name="Grigoriev I.V."/>
            <person name="Machida M."/>
            <person name="Baker S.E."/>
            <person name="Andersen M.R."/>
        </authorList>
    </citation>
    <scope>NUCLEOTIDE SEQUENCE [LARGE SCALE GENOMIC DNA]</scope>
    <source>
        <strain evidence="4 5">CBS 151.66</strain>
    </source>
</reference>
<evidence type="ECO:0000313" key="5">
    <source>
        <dbReference type="Proteomes" id="UP000326565"/>
    </source>
</evidence>
<feature type="domain" description="BRCT" evidence="3">
    <location>
        <begin position="307"/>
        <end position="408"/>
    </location>
</feature>
<feature type="region of interest" description="Disordered" evidence="2">
    <location>
        <begin position="506"/>
        <end position="537"/>
    </location>
</feature>
<accession>A0A5N5XF97</accession>
<feature type="compositionally biased region" description="Basic and acidic residues" evidence="2">
    <location>
        <begin position="515"/>
        <end position="530"/>
    </location>
</feature>
<dbReference type="AlphaFoldDB" id="A0A5N5XF97"/>
<evidence type="ECO:0000256" key="2">
    <source>
        <dbReference type="SAM" id="MobiDB-lite"/>
    </source>
</evidence>
<dbReference type="GO" id="GO:0007095">
    <property type="term" value="P:mitotic G2 DNA damage checkpoint signaling"/>
    <property type="evidence" value="ECO:0007669"/>
    <property type="project" value="TreeGrafter"/>
</dbReference>
<dbReference type="GO" id="GO:0033314">
    <property type="term" value="P:mitotic DNA replication checkpoint signaling"/>
    <property type="evidence" value="ECO:0007669"/>
    <property type="project" value="TreeGrafter"/>
</dbReference>
<dbReference type="SUPFAM" id="SSF52113">
    <property type="entry name" value="BRCT domain"/>
    <property type="match status" value="4"/>
</dbReference>
<feature type="region of interest" description="Disordered" evidence="2">
    <location>
        <begin position="637"/>
        <end position="691"/>
    </location>
</feature>
<feature type="compositionally biased region" description="Polar residues" evidence="2">
    <location>
        <begin position="641"/>
        <end position="650"/>
    </location>
</feature>
<dbReference type="InterPro" id="IPR059215">
    <property type="entry name" value="BRCT2_TopBP1-like"/>
</dbReference>
<dbReference type="Pfam" id="PF12738">
    <property type="entry name" value="PTCB-BRCT"/>
    <property type="match status" value="2"/>
</dbReference>
<dbReference type="PROSITE" id="PS50172">
    <property type="entry name" value="BRCT"/>
    <property type="match status" value="4"/>
</dbReference>
<dbReference type="Pfam" id="PF00533">
    <property type="entry name" value="BRCT"/>
    <property type="match status" value="1"/>
</dbReference>
<dbReference type="PANTHER" id="PTHR13561:SF20">
    <property type="entry name" value="DNA TOPOISOMERASE 2-BINDING PROTEIN 1"/>
    <property type="match status" value="1"/>
</dbReference>
<organism evidence="4 5">
    <name type="scientific">Aspergillus leporis</name>
    <dbReference type="NCBI Taxonomy" id="41062"/>
    <lineage>
        <taxon>Eukaryota</taxon>
        <taxon>Fungi</taxon>
        <taxon>Dikarya</taxon>
        <taxon>Ascomycota</taxon>
        <taxon>Pezizomycotina</taxon>
        <taxon>Eurotiomycetes</taxon>
        <taxon>Eurotiomycetidae</taxon>
        <taxon>Eurotiales</taxon>
        <taxon>Aspergillaceae</taxon>
        <taxon>Aspergillus</taxon>
        <taxon>Aspergillus subgen. Circumdati</taxon>
    </lineage>
</organism>
<dbReference type="CDD" id="cd17723">
    <property type="entry name" value="BRCT_Rad4_rpt4"/>
    <property type="match status" value="1"/>
</dbReference>
<gene>
    <name evidence="4" type="ORF">BDV29DRAFT_167776</name>
</gene>
<feature type="region of interest" description="Disordered" evidence="2">
    <location>
        <begin position="210"/>
        <end position="263"/>
    </location>
</feature>
<dbReference type="InterPro" id="IPR036420">
    <property type="entry name" value="BRCT_dom_sf"/>
</dbReference>
<dbReference type="InterPro" id="IPR001357">
    <property type="entry name" value="BRCT_dom"/>
</dbReference>
<dbReference type="OrthoDB" id="251770at2759"/>